<reference evidence="3" key="1">
    <citation type="submission" date="2017-01" db="EMBL/GenBank/DDBJ databases">
        <authorList>
            <person name="Varghese N."/>
            <person name="Submissions S."/>
        </authorList>
    </citation>
    <scope>NUCLEOTIDE SEQUENCE [LARGE SCALE GENOMIC DNA]</scope>
    <source>
        <strain evidence="3">DSM 17126</strain>
    </source>
</reference>
<keyword evidence="1" id="KW-0732">Signal</keyword>
<sequence length="183" mass="20605">MKKILLFLFLGSVGFTAYSCDNNDDAVVQNPVDYDTYSTAYDIIPTFTKTNNNLYHFDDAFNKPLVESDVVLIYLQTGLTNNNSPIWSLLPYSVALNNGNNDRVDYVFDFSAYDIGINVKSTPTLNLDNNSSYYTNKKFRVVVVPAKTGTSKSAEAAAVNYEDYNSVIKYYNIDESKIQTKVK</sequence>
<proteinExistence type="predicted"/>
<evidence type="ECO:0000313" key="2">
    <source>
        <dbReference type="EMBL" id="SIS34919.1"/>
    </source>
</evidence>
<dbReference type="RefSeq" id="WP_076506935.1">
    <property type="nucleotide sequence ID" value="NZ_FTNY01000003.1"/>
</dbReference>
<feature type="signal peptide" evidence="1">
    <location>
        <begin position="1"/>
        <end position="19"/>
    </location>
</feature>
<keyword evidence="3" id="KW-1185">Reference proteome</keyword>
<feature type="chain" id="PRO_5013179081" description="DUF1735 domain-containing protein" evidence="1">
    <location>
        <begin position="20"/>
        <end position="183"/>
    </location>
</feature>
<name>A0A1N7ICX3_9FLAO</name>
<dbReference type="PROSITE" id="PS51257">
    <property type="entry name" value="PROKAR_LIPOPROTEIN"/>
    <property type="match status" value="1"/>
</dbReference>
<protein>
    <recommendedName>
        <fullName evidence="4">DUF1735 domain-containing protein</fullName>
    </recommendedName>
</protein>
<gene>
    <name evidence="2" type="ORF">SAMN05421639_103115</name>
</gene>
<evidence type="ECO:0000256" key="1">
    <source>
        <dbReference type="SAM" id="SignalP"/>
    </source>
</evidence>
<evidence type="ECO:0008006" key="4">
    <source>
        <dbReference type="Google" id="ProtNLM"/>
    </source>
</evidence>
<accession>A0A1N7ICX3</accession>
<dbReference type="OrthoDB" id="1524444at2"/>
<organism evidence="2 3">
    <name type="scientific">Chryseobacterium shigense</name>
    <dbReference type="NCBI Taxonomy" id="297244"/>
    <lineage>
        <taxon>Bacteria</taxon>
        <taxon>Pseudomonadati</taxon>
        <taxon>Bacteroidota</taxon>
        <taxon>Flavobacteriia</taxon>
        <taxon>Flavobacteriales</taxon>
        <taxon>Weeksellaceae</taxon>
        <taxon>Chryseobacterium group</taxon>
        <taxon>Chryseobacterium</taxon>
    </lineage>
</organism>
<dbReference type="Proteomes" id="UP000186373">
    <property type="component" value="Unassembled WGS sequence"/>
</dbReference>
<dbReference type="AlphaFoldDB" id="A0A1N7ICX3"/>
<dbReference type="EMBL" id="FTNY01000003">
    <property type="protein sequence ID" value="SIS34919.1"/>
    <property type="molecule type" value="Genomic_DNA"/>
</dbReference>
<evidence type="ECO:0000313" key="3">
    <source>
        <dbReference type="Proteomes" id="UP000186373"/>
    </source>
</evidence>